<comment type="caution">
    <text evidence="2">The sequence shown here is derived from an EMBL/GenBank/DDBJ whole genome shotgun (WGS) entry which is preliminary data.</text>
</comment>
<feature type="domain" description="AbiEi antitoxin N-terminal" evidence="1">
    <location>
        <begin position="14"/>
        <end position="51"/>
    </location>
</feature>
<dbReference type="Gene3D" id="3.40.960.10">
    <property type="entry name" value="VSR Endonuclease"/>
    <property type="match status" value="1"/>
</dbReference>
<dbReference type="STRING" id="1194083.BN12_980006"/>
<reference evidence="2 3" key="1">
    <citation type="journal article" date="2013" name="ISME J.">
        <title>A metabolic model for members of the genus Tetrasphaera involved in enhanced biological phosphorus removal.</title>
        <authorList>
            <person name="Kristiansen R."/>
            <person name="Nguyen H.T.T."/>
            <person name="Saunders A.M."/>
            <person name="Nielsen J.L."/>
            <person name="Wimmer R."/>
            <person name="Le V.Q."/>
            <person name="McIlroy S.J."/>
            <person name="Petrovski S."/>
            <person name="Seviour R.J."/>
            <person name="Calteau A."/>
            <person name="Nielsen K.L."/>
            <person name="Nielsen P.H."/>
        </authorList>
    </citation>
    <scope>NUCLEOTIDE SEQUENCE [LARGE SCALE GENOMIC DNA]</scope>
    <source>
        <strain evidence="2 3">T1-X7</strain>
    </source>
</reference>
<protein>
    <recommendedName>
        <fullName evidence="1">AbiEi antitoxin N-terminal domain-containing protein</fullName>
    </recommendedName>
</protein>
<organism evidence="2 3">
    <name type="scientific">Nostocoides japonicum T1-X7</name>
    <dbReference type="NCBI Taxonomy" id="1194083"/>
    <lineage>
        <taxon>Bacteria</taxon>
        <taxon>Bacillati</taxon>
        <taxon>Actinomycetota</taxon>
        <taxon>Actinomycetes</taxon>
        <taxon>Micrococcales</taxon>
        <taxon>Intrasporangiaceae</taxon>
        <taxon>Nostocoides</taxon>
    </lineage>
</organism>
<gene>
    <name evidence="2" type="ORF">BN12_980006</name>
</gene>
<dbReference type="Pfam" id="PF13338">
    <property type="entry name" value="AbiEi_4"/>
    <property type="match status" value="1"/>
</dbReference>
<dbReference type="OrthoDB" id="5517693at2"/>
<evidence type="ECO:0000313" key="2">
    <source>
        <dbReference type="EMBL" id="CCH80509.1"/>
    </source>
</evidence>
<sequence length="320" mass="34396">MEDVLTVLTTATDGVFTRTQARALGVSDHRLRMLVRRGEVRRVRAGAYALPVAVTEKNRATAADDDYLLRVRAIVAARLATTKVWASHHAGLAVHGLPLHGVDLTHVDVASRDVDHARLRDGMRVVPLPKDEPAMIVHGVPVCSVATCLVQTAAVSGLEAGLVAMDAASHAGLVSAGELRSRIEHLGRFRGVPRARAALAQSDPAAESVGESRTRLLLSGLGIPCRSQVEILGSDGEFLARVDFLVDERVIVEFDGAVKYAGASGRAAIVAEKAREDRLRAEGYEVVRLVWSDLDAPDRVATLVRQARWRADCRAKGLPV</sequence>
<name>A0A077M8Z2_9MICO</name>
<dbReference type="EMBL" id="CAJB01000434">
    <property type="protein sequence ID" value="CCH80509.1"/>
    <property type="molecule type" value="Genomic_DNA"/>
</dbReference>
<dbReference type="AlphaFoldDB" id="A0A077M8Z2"/>
<dbReference type="Proteomes" id="UP000035721">
    <property type="component" value="Unassembled WGS sequence"/>
</dbReference>
<evidence type="ECO:0000259" key="1">
    <source>
        <dbReference type="Pfam" id="PF13338"/>
    </source>
</evidence>
<keyword evidence="3" id="KW-1185">Reference proteome</keyword>
<dbReference type="RefSeq" id="WP_048552595.1">
    <property type="nucleotide sequence ID" value="NZ_HF570958.1"/>
</dbReference>
<dbReference type="InterPro" id="IPR025159">
    <property type="entry name" value="AbiEi_N"/>
</dbReference>
<proteinExistence type="predicted"/>
<accession>A0A077M8Z2</accession>
<evidence type="ECO:0000313" key="3">
    <source>
        <dbReference type="Proteomes" id="UP000035721"/>
    </source>
</evidence>